<comment type="caution">
    <text evidence="3">The sequence shown here is derived from an EMBL/GenBank/DDBJ whole genome shotgun (WGS) entry which is preliminary data.</text>
</comment>
<evidence type="ECO:0000256" key="1">
    <source>
        <dbReference type="SAM" id="MobiDB-lite"/>
    </source>
</evidence>
<dbReference type="PANTHER" id="PTHR36505">
    <property type="entry name" value="BLR1072 PROTEIN"/>
    <property type="match status" value="1"/>
</dbReference>
<keyword evidence="4" id="KW-1185">Reference proteome</keyword>
<dbReference type="Proteomes" id="UP000681594">
    <property type="component" value="Unassembled WGS sequence"/>
</dbReference>
<accession>A0ABS4A9M0</accession>
<dbReference type="EMBL" id="JAGIZB010000002">
    <property type="protein sequence ID" value="MBP0443692.1"/>
    <property type="molecule type" value="Genomic_DNA"/>
</dbReference>
<feature type="region of interest" description="Disordered" evidence="1">
    <location>
        <begin position="124"/>
        <end position="172"/>
    </location>
</feature>
<dbReference type="RefSeq" id="WP_209377914.1">
    <property type="nucleotide sequence ID" value="NZ_JAGIZB010000002.1"/>
</dbReference>
<dbReference type="PANTHER" id="PTHR36505:SF1">
    <property type="entry name" value="BLR1072 PROTEIN"/>
    <property type="match status" value="1"/>
</dbReference>
<dbReference type="InterPro" id="IPR027275">
    <property type="entry name" value="PRC-brl_dom"/>
</dbReference>
<organism evidence="3 4">
    <name type="scientific">Pararoseomonas baculiformis</name>
    <dbReference type="NCBI Taxonomy" id="2820812"/>
    <lineage>
        <taxon>Bacteria</taxon>
        <taxon>Pseudomonadati</taxon>
        <taxon>Pseudomonadota</taxon>
        <taxon>Alphaproteobacteria</taxon>
        <taxon>Acetobacterales</taxon>
        <taxon>Acetobacteraceae</taxon>
        <taxon>Pararoseomonas</taxon>
    </lineage>
</organism>
<dbReference type="Pfam" id="PF05239">
    <property type="entry name" value="PRC"/>
    <property type="match status" value="1"/>
</dbReference>
<reference evidence="3 4" key="1">
    <citation type="submission" date="2021-03" db="EMBL/GenBank/DDBJ databases">
        <authorList>
            <person name="So Y."/>
        </authorList>
    </citation>
    <scope>NUCLEOTIDE SEQUENCE [LARGE SCALE GENOMIC DNA]</scope>
    <source>
        <strain evidence="3 4">SSH11</strain>
    </source>
</reference>
<dbReference type="Gene3D" id="2.30.30.240">
    <property type="entry name" value="PRC-barrel domain"/>
    <property type="match status" value="1"/>
</dbReference>
<evidence type="ECO:0000313" key="4">
    <source>
        <dbReference type="Proteomes" id="UP000681594"/>
    </source>
</evidence>
<feature type="domain" description="PRC-barrel" evidence="2">
    <location>
        <begin position="27"/>
        <end position="90"/>
    </location>
</feature>
<feature type="region of interest" description="Disordered" evidence="1">
    <location>
        <begin position="1"/>
        <end position="22"/>
    </location>
</feature>
<proteinExistence type="predicted"/>
<protein>
    <submittedName>
        <fullName evidence="3">PRC-barrel domain-containing protein</fullName>
    </submittedName>
</protein>
<dbReference type="InterPro" id="IPR011033">
    <property type="entry name" value="PRC_barrel-like_sf"/>
</dbReference>
<evidence type="ECO:0000313" key="3">
    <source>
        <dbReference type="EMBL" id="MBP0443692.1"/>
    </source>
</evidence>
<dbReference type="SUPFAM" id="SSF50346">
    <property type="entry name" value="PRC-barrel domain"/>
    <property type="match status" value="1"/>
</dbReference>
<gene>
    <name evidence="3" type="ORF">J8J14_02780</name>
</gene>
<name>A0ABS4A9M0_9PROT</name>
<feature type="compositionally biased region" description="Low complexity" evidence="1">
    <location>
        <begin position="1"/>
        <end position="16"/>
    </location>
</feature>
<evidence type="ECO:0000259" key="2">
    <source>
        <dbReference type="Pfam" id="PF05239"/>
    </source>
</evidence>
<sequence length="172" mass="17428">MGTTTMGSTGTTMGSGQAVNPASLRGGMSASRLLEADVYGANDREIGEVEDVIFQPSGQAGQGGPVVILSVGGFLGLGERHVAVPFSQLQHNAERDRWTMPGATEDSLKALPAFDMAEFRGNRTRANNTAAGGNNRANTGAAGTTPMGTTPSGTTPGAAGNTAGQTNTTTTR</sequence>